<evidence type="ECO:0000256" key="13">
    <source>
        <dbReference type="ARBA" id="ARBA00023160"/>
    </source>
</evidence>
<dbReference type="PANTHER" id="PTHR20863:SF28">
    <property type="entry name" value="ACYL CARRIER PROTEIN, MITOCHONDRIAL"/>
    <property type="match status" value="1"/>
</dbReference>
<sequence length="118" mass="12850">MARASAASAFRPVARPQMMMPAAMWAIRSYSSANGLTREVVEKRIVDVLASFDKIADPAKITPTATFSKDLDLDSLDTVEILVAIEEEFNIEIPDATADEIKSVDQAVEYILAQSEAS</sequence>
<keyword evidence="4" id="KW-0813">Transport</keyword>
<evidence type="ECO:0000313" key="16">
    <source>
        <dbReference type="EMBL" id="VVT44056.1"/>
    </source>
</evidence>
<comment type="function">
    <text evidence="14">Carrier of the growing fatty acid chain in fatty acid biosynthesis.</text>
</comment>
<dbReference type="NCBIfam" id="TIGR00517">
    <property type="entry name" value="acyl_carrier"/>
    <property type="match status" value="1"/>
</dbReference>
<evidence type="ECO:0000256" key="11">
    <source>
        <dbReference type="ARBA" id="ARBA00023098"/>
    </source>
</evidence>
<dbReference type="AlphaFoldDB" id="A0A5E8AYL9"/>
<dbReference type="GO" id="GO:0000035">
    <property type="term" value="F:acyl binding"/>
    <property type="evidence" value="ECO:0007669"/>
    <property type="project" value="TreeGrafter"/>
</dbReference>
<keyword evidence="11" id="KW-0443">Lipid metabolism</keyword>
<keyword evidence="7" id="KW-0597">Phosphoprotein</keyword>
<dbReference type="GO" id="GO:0099128">
    <property type="term" value="C:mitochondrial [2Fe-2S] assembly complex"/>
    <property type="evidence" value="ECO:0007669"/>
    <property type="project" value="UniProtKB-ARBA"/>
</dbReference>
<dbReference type="PANTHER" id="PTHR20863">
    <property type="entry name" value="ACYL CARRIER PROTEIN"/>
    <property type="match status" value="1"/>
</dbReference>
<keyword evidence="9" id="KW-0809">Transit peptide</keyword>
<keyword evidence="17" id="KW-1185">Reference proteome</keyword>
<keyword evidence="10" id="KW-0249">Electron transport</keyword>
<evidence type="ECO:0000259" key="15">
    <source>
        <dbReference type="PROSITE" id="PS50075"/>
    </source>
</evidence>
<keyword evidence="13 14" id="KW-0275">Fatty acid biosynthesis</keyword>
<keyword evidence="12" id="KW-0496">Mitochondrion</keyword>
<keyword evidence="8" id="KW-0276">Fatty acid metabolism</keyword>
<dbReference type="InterPro" id="IPR009081">
    <property type="entry name" value="PP-bd_ACP"/>
</dbReference>
<evidence type="ECO:0000256" key="4">
    <source>
        <dbReference type="ARBA" id="ARBA00022448"/>
    </source>
</evidence>
<evidence type="ECO:0000256" key="10">
    <source>
        <dbReference type="ARBA" id="ARBA00022982"/>
    </source>
</evidence>
<comment type="pathway">
    <text evidence="2">Lipid metabolism; fatty acid biosynthesis.</text>
</comment>
<evidence type="ECO:0000256" key="5">
    <source>
        <dbReference type="ARBA" id="ARBA00022450"/>
    </source>
</evidence>
<evidence type="ECO:0000256" key="9">
    <source>
        <dbReference type="ARBA" id="ARBA00022946"/>
    </source>
</evidence>
<evidence type="ECO:0000256" key="14">
    <source>
        <dbReference type="RuleBase" id="RU000722"/>
    </source>
</evidence>
<evidence type="ECO:0000313" key="17">
    <source>
        <dbReference type="Proteomes" id="UP000398389"/>
    </source>
</evidence>
<proteinExistence type="inferred from homology"/>
<evidence type="ECO:0000256" key="1">
    <source>
        <dbReference type="ARBA" id="ARBA00004173"/>
    </source>
</evidence>
<dbReference type="Proteomes" id="UP000398389">
    <property type="component" value="Unassembled WGS sequence"/>
</dbReference>
<dbReference type="SUPFAM" id="SSF47336">
    <property type="entry name" value="ACP-like"/>
    <property type="match status" value="1"/>
</dbReference>
<gene>
    <name evidence="16" type="ORF">SAPINGB_P000280</name>
</gene>
<dbReference type="RefSeq" id="XP_031850895.1">
    <property type="nucleotide sequence ID" value="XM_031995004.1"/>
</dbReference>
<dbReference type="Pfam" id="PF00550">
    <property type="entry name" value="PP-binding"/>
    <property type="match status" value="1"/>
</dbReference>
<keyword evidence="6 14" id="KW-0444">Lipid biosynthesis</keyword>
<dbReference type="EMBL" id="CABVLU010000001">
    <property type="protein sequence ID" value="VVT44056.1"/>
    <property type="molecule type" value="Genomic_DNA"/>
</dbReference>
<dbReference type="InterPro" id="IPR036736">
    <property type="entry name" value="ACP-like_sf"/>
</dbReference>
<feature type="domain" description="Carrier" evidence="15">
    <location>
        <begin position="39"/>
        <end position="115"/>
    </location>
</feature>
<protein>
    <recommendedName>
        <fullName evidence="14">Acyl carrier protein</fullName>
    </recommendedName>
</protein>
<evidence type="ECO:0000256" key="8">
    <source>
        <dbReference type="ARBA" id="ARBA00022832"/>
    </source>
</evidence>
<evidence type="ECO:0000256" key="2">
    <source>
        <dbReference type="ARBA" id="ARBA00005194"/>
    </source>
</evidence>
<dbReference type="InterPro" id="IPR003231">
    <property type="entry name" value="ACP"/>
</dbReference>
<dbReference type="OrthoDB" id="448946at2759"/>
<evidence type="ECO:0000256" key="6">
    <source>
        <dbReference type="ARBA" id="ARBA00022516"/>
    </source>
</evidence>
<evidence type="ECO:0000256" key="3">
    <source>
        <dbReference type="ARBA" id="ARBA00010930"/>
    </source>
</evidence>
<dbReference type="GO" id="GO:0000036">
    <property type="term" value="F:acyl carrier activity"/>
    <property type="evidence" value="ECO:0007669"/>
    <property type="project" value="TreeGrafter"/>
</dbReference>
<name>A0A5E8AYL9_9ASCO</name>
<comment type="subcellular location">
    <subcellularLocation>
        <location evidence="1">Mitochondrion</location>
    </subcellularLocation>
</comment>
<dbReference type="HAMAP" id="MF_01217">
    <property type="entry name" value="Acyl_carrier"/>
    <property type="match status" value="1"/>
</dbReference>
<evidence type="ECO:0000256" key="12">
    <source>
        <dbReference type="ARBA" id="ARBA00023128"/>
    </source>
</evidence>
<accession>A0A5E8AYL9</accession>
<keyword evidence="5 14" id="KW-0596">Phosphopantetheine</keyword>
<organism evidence="16 17">
    <name type="scientific">Magnusiomyces paraingens</name>
    <dbReference type="NCBI Taxonomy" id="2606893"/>
    <lineage>
        <taxon>Eukaryota</taxon>
        <taxon>Fungi</taxon>
        <taxon>Dikarya</taxon>
        <taxon>Ascomycota</taxon>
        <taxon>Saccharomycotina</taxon>
        <taxon>Dipodascomycetes</taxon>
        <taxon>Dipodascales</taxon>
        <taxon>Dipodascaceae</taxon>
        <taxon>Magnusiomyces</taxon>
    </lineage>
</organism>
<evidence type="ECO:0000256" key="7">
    <source>
        <dbReference type="ARBA" id="ARBA00022553"/>
    </source>
</evidence>
<dbReference type="PROSITE" id="PS50075">
    <property type="entry name" value="CARRIER"/>
    <property type="match status" value="1"/>
</dbReference>
<dbReference type="GeneID" id="43579104"/>
<reference evidence="16 17" key="1">
    <citation type="submission" date="2019-09" db="EMBL/GenBank/DDBJ databases">
        <authorList>
            <person name="Brejova B."/>
        </authorList>
    </citation>
    <scope>NUCLEOTIDE SEQUENCE [LARGE SCALE GENOMIC DNA]</scope>
</reference>
<dbReference type="FunFam" id="1.10.1200.10:FF:000003">
    <property type="entry name" value="Acyl carrier protein"/>
    <property type="match status" value="1"/>
</dbReference>
<dbReference type="Gene3D" id="1.10.1200.10">
    <property type="entry name" value="ACP-like"/>
    <property type="match status" value="1"/>
</dbReference>
<comment type="similarity">
    <text evidence="3">Belongs to the acyl carrier protein (ACP) family.</text>
</comment>